<dbReference type="EMBL" id="OE179762">
    <property type="protein sequence ID" value="CAD7569674.1"/>
    <property type="molecule type" value="Genomic_DNA"/>
</dbReference>
<dbReference type="AlphaFoldDB" id="A0A7R9IZ37"/>
<gene>
    <name evidence="1" type="ORF">TCMB3V08_LOCUS2403</name>
</gene>
<sequence>MEVQRHTELAVLEIVANIDPNILSTSTGEETREPLDMRAGPLAFLSLSWTFRFRRDWVVESLRTGFVKAFDAFSYYFFGGLSLVLLQGTSVARLYGLTCFYTHPGLWRPRGENERLKSGRT</sequence>
<evidence type="ECO:0000313" key="1">
    <source>
        <dbReference type="EMBL" id="CAD7569674.1"/>
    </source>
</evidence>
<reference evidence="1" key="1">
    <citation type="submission" date="2020-11" db="EMBL/GenBank/DDBJ databases">
        <authorList>
            <person name="Tran Van P."/>
        </authorList>
    </citation>
    <scope>NUCLEOTIDE SEQUENCE</scope>
</reference>
<protein>
    <submittedName>
        <fullName evidence="1">(California timema) hypothetical protein</fullName>
    </submittedName>
</protein>
<proteinExistence type="predicted"/>
<name>A0A7R9IZ37_TIMCA</name>
<accession>A0A7R9IZ37</accession>
<organism evidence="1">
    <name type="scientific">Timema californicum</name>
    <name type="common">California timema</name>
    <name type="synonym">Walking stick</name>
    <dbReference type="NCBI Taxonomy" id="61474"/>
    <lineage>
        <taxon>Eukaryota</taxon>
        <taxon>Metazoa</taxon>
        <taxon>Ecdysozoa</taxon>
        <taxon>Arthropoda</taxon>
        <taxon>Hexapoda</taxon>
        <taxon>Insecta</taxon>
        <taxon>Pterygota</taxon>
        <taxon>Neoptera</taxon>
        <taxon>Polyneoptera</taxon>
        <taxon>Phasmatodea</taxon>
        <taxon>Timematodea</taxon>
        <taxon>Timematoidea</taxon>
        <taxon>Timematidae</taxon>
        <taxon>Timema</taxon>
    </lineage>
</organism>